<keyword evidence="2" id="KW-1185">Reference proteome</keyword>
<name>A0ACC2K4T4_PERAE</name>
<evidence type="ECO:0000313" key="1">
    <source>
        <dbReference type="EMBL" id="KAJ8616133.1"/>
    </source>
</evidence>
<dbReference type="Proteomes" id="UP001234297">
    <property type="component" value="Chromosome 12"/>
</dbReference>
<gene>
    <name evidence="1" type="ORF">MRB53_035505</name>
</gene>
<sequence>MIKKSPSCSWIEVKDKVDLFFSGDSSSPRTVEIHATLKSLRRIMVKGVDYGRKSGKIAKQNKMETDCMLDCCGEVQIRNPRVFLDLSIVGEYSLLFTLISHPVQRDVFHLLPSSPPRVSGSDARTFLIISGSAPQSSFFEFITSKRVKVSLECQSCRQVAIVHLSAAHRWIRSFSGVVQLKVDKFKLIELYGTSKSKFTSVRLFPLQTIFLYVSYWMNYTEEASDLSDDSSLDDEDGLEVADFGSLELSPVDGRTLTDFMHTRGLQMRSFGRVR</sequence>
<evidence type="ECO:0000313" key="2">
    <source>
        <dbReference type="Proteomes" id="UP001234297"/>
    </source>
</evidence>
<proteinExistence type="predicted"/>
<protein>
    <submittedName>
        <fullName evidence="1">Uncharacterized protein</fullName>
    </submittedName>
</protein>
<dbReference type="EMBL" id="CM056820">
    <property type="protein sequence ID" value="KAJ8616133.1"/>
    <property type="molecule type" value="Genomic_DNA"/>
</dbReference>
<comment type="caution">
    <text evidence="1">The sequence shown here is derived from an EMBL/GenBank/DDBJ whole genome shotgun (WGS) entry which is preliminary data.</text>
</comment>
<accession>A0ACC2K4T4</accession>
<reference evidence="1 2" key="1">
    <citation type="journal article" date="2022" name="Hortic Res">
        <title>A haplotype resolved chromosomal level avocado genome allows analysis of novel avocado genes.</title>
        <authorList>
            <person name="Nath O."/>
            <person name="Fletcher S.J."/>
            <person name="Hayward A."/>
            <person name="Shaw L.M."/>
            <person name="Masouleh A.K."/>
            <person name="Furtado A."/>
            <person name="Henry R.J."/>
            <person name="Mitter N."/>
        </authorList>
    </citation>
    <scope>NUCLEOTIDE SEQUENCE [LARGE SCALE GENOMIC DNA]</scope>
    <source>
        <strain evidence="2">cv. Hass</strain>
    </source>
</reference>
<organism evidence="1 2">
    <name type="scientific">Persea americana</name>
    <name type="common">Avocado</name>
    <dbReference type="NCBI Taxonomy" id="3435"/>
    <lineage>
        <taxon>Eukaryota</taxon>
        <taxon>Viridiplantae</taxon>
        <taxon>Streptophyta</taxon>
        <taxon>Embryophyta</taxon>
        <taxon>Tracheophyta</taxon>
        <taxon>Spermatophyta</taxon>
        <taxon>Magnoliopsida</taxon>
        <taxon>Magnoliidae</taxon>
        <taxon>Laurales</taxon>
        <taxon>Lauraceae</taxon>
        <taxon>Persea</taxon>
    </lineage>
</organism>